<keyword evidence="2" id="KW-0812">Transmembrane</keyword>
<feature type="transmembrane region" description="Helical" evidence="2">
    <location>
        <begin position="43"/>
        <end position="65"/>
    </location>
</feature>
<evidence type="ECO:0000313" key="5">
    <source>
        <dbReference type="Proteomes" id="UP000666369"/>
    </source>
</evidence>
<keyword evidence="2" id="KW-1133">Transmembrane helix</keyword>
<feature type="region of interest" description="Disordered" evidence="1">
    <location>
        <begin position="988"/>
        <end position="1011"/>
    </location>
</feature>
<evidence type="ECO:0000256" key="1">
    <source>
        <dbReference type="SAM" id="MobiDB-lite"/>
    </source>
</evidence>
<evidence type="ECO:0000313" key="4">
    <source>
        <dbReference type="EMBL" id="NGZ86407.1"/>
    </source>
</evidence>
<accession>A0ABX0FPJ5</accession>
<sequence>MAETRVVITGDANQAVSEFQRLLAVATGSLQNISALGGSTARVMAGIAGTVAAASAAYLSFAGIINGVSQSIDRLAQLDDSAQKTGSSVVDSLSKLQKVAMMTNVEFGNVDKAVFNLAKTLGAAGDESNAARKALSDLGISAKDIQGEDTAATFIRIAKSLQNYEDGAGKSAVMNTLFKKSAEELMPYMNDVAESVDKFSGRTQQAATQASGFQDAMGLMKVRTAEMYDVLTDSLLPALAAFTGRLLDSDGAISRLSGRVDALGKSGELRKWAEDIADSVGYIVNAIGPAVKVAAAYFALFVAAPAIYTAVAAVVSTLVGVIATYAMNVLIGQTATIGLNTALFGTSVQAELASGALTKMQLAGNALFAAFAGWQIGTYLRDNFVEARLAGLTFVGVMLKGWENLKYGGTMAVEAISFAWDSAIGTMKAAHAGFVSAVAKGLSLIGQDDRAAEMDAYADSLRAAGGAVGTFTARTAALNAAHQAEIDTIDRNIVEMMAYEMSSNAVAAADGTVEENKKKLLKATKDNTEAIKAEREAYAGIISGIKSKIAEGRLELALDANATESQKARIKLDQELASGKLKLSSAHQATVRGVLDEQAAVELLLKTRATEKEVAKYIDQSTTARSASTAQLAAEYQAYGQSSDARELAMVEVKEQAALEQFLSQQKIAGRAISDEQIIQLKGEAMARVAVEQATLAQSKALAYAGSLKTENAKFAAESLADPKARADALLAIDVDMWQERIAIAGAGTEAQRSLQGEYNTWYRNQSKKLLVDVDLTRATEMLKIMEAVDDAARQAAAGMEASFGRIGSAIGSLTTALTGYQRAQATVAAQLAAAILDAKGDPTKIAQAQALAAQQGAQAQIKSYGDMAGAARGFFKENSKGYKALETTEKAFRAVEMAMAIENTVRKSGLLEAFTGLFVASKATETTVDTAATGTSVVNSGIRAAADGVAAFAKTLASIPFPFNVAAGAAVVALLAGMGVKIAGGGGGGGMTSAQRQETQGTGSVFGDKSAKSDSIARSIELAATNSSIELTHTAGMLASLKAIENSIGGLGNLLVRGSGLTGEMPAGSKSAAENLVNNDKFQLVFGGVIGLAFSKLDQALGGWAGKIASSVFGGKVTTLDTGLTANAASLGSIAAGGLNAQQYTDIKKSGGLFHSDKYDSPKTELGAEANDQFSKVILSLATGVKTAAELLGVGGDEFTRHLNSFVVDIGKISLKDLKGEEIQSALESVFAKLGDDMAQFGVAGLEQFQQVGEGYFETLTRVATNYANLNSIMESIGTSFGATGTSSIAARERLIELTGGIDGLASQTSAFANNFLTEAERLAPVQKYVTDQLAAMGLQSLDTRDKFKEYALGLVNSGALATEAGAQRYASVLALSEAYAKTHVATVDLTKSEQAIADERVDLRNQLDELTMTQAQLAAKARAAIDGHNLALYDQVVVAQAAKDSAAALASVNEGYQQQIDALLKASMTVVEVRAIETRGMDATTLALYDRLEALKAEAKAVVDAKAATEALTKAQRDAAAALGKALLTAVESAFSGLTAAVGEQKKLLESAHKTVMDSIQAQIDRTSGLVTKLTSLSDALHGTLDSIRGQSGSAVDDRVSAQAQVAAALAVARASGVMPDADSLKGALSTLSKDASDQFSSYLDYQRDLYSTQNNLAALADLTDDQLGTEERALIMLEKQKDLAQLAYDAEVLRLDGLIDTAKAQLDVLNGINIGVASIPAMLAAFANAIKAAMANPVANVGATTADAYSQFLGRAASTSEVDYWKGQAGNGVDVVGAIKGSDEAKIQALYKSLLGRTGDAAGVDAWEAALAAGQSWDAIKAGFIASDEYKKLHPPGFAAGGDFMGGLRIVGENGPELEATGPSRIFNASQTRSMLNGGDNSEVVAELRLLRAEVKEMRNRELYAIAKNTLNTADSLDGAINGETPIATKEVETA</sequence>
<keyword evidence="5" id="KW-1185">Reference proteome</keyword>
<evidence type="ECO:0000256" key="2">
    <source>
        <dbReference type="SAM" id="Phobius"/>
    </source>
</evidence>
<dbReference type="Pfam" id="PF13946">
    <property type="entry name" value="DUF4214"/>
    <property type="match status" value="1"/>
</dbReference>
<gene>
    <name evidence="4" type="ORF">GW587_19370</name>
</gene>
<keyword evidence="2" id="KW-0472">Membrane</keyword>
<feature type="transmembrane region" description="Helical" evidence="2">
    <location>
        <begin position="297"/>
        <end position="327"/>
    </location>
</feature>
<dbReference type="EMBL" id="JAADJT010000009">
    <property type="protein sequence ID" value="NGZ86407.1"/>
    <property type="molecule type" value="Genomic_DNA"/>
</dbReference>
<feature type="compositionally biased region" description="Polar residues" evidence="1">
    <location>
        <begin position="993"/>
        <end position="1004"/>
    </location>
</feature>
<dbReference type="Proteomes" id="UP000666369">
    <property type="component" value="Unassembled WGS sequence"/>
</dbReference>
<reference evidence="4 5" key="1">
    <citation type="submission" date="2020-01" db="EMBL/GenBank/DDBJ databases">
        <authorList>
            <person name="Lee S.D."/>
        </authorList>
    </citation>
    <scope>NUCLEOTIDE SEQUENCE [LARGE SCALE GENOMIC DNA]</scope>
    <source>
        <strain evidence="4 5">SAP-35</strain>
    </source>
</reference>
<evidence type="ECO:0000259" key="3">
    <source>
        <dbReference type="Pfam" id="PF13946"/>
    </source>
</evidence>
<comment type="caution">
    <text evidence="4">The sequence shown here is derived from an EMBL/GenBank/DDBJ whole genome shotgun (WGS) entry which is preliminary data.</text>
</comment>
<dbReference type="InterPro" id="IPR025282">
    <property type="entry name" value="DUF4214"/>
</dbReference>
<feature type="domain" description="DUF4214" evidence="3">
    <location>
        <begin position="1785"/>
        <end position="1836"/>
    </location>
</feature>
<proteinExistence type="predicted"/>
<organism evidence="4 5">
    <name type="scientific">Duganella aceris</name>
    <dbReference type="NCBI Taxonomy" id="2703883"/>
    <lineage>
        <taxon>Bacteria</taxon>
        <taxon>Pseudomonadati</taxon>
        <taxon>Pseudomonadota</taxon>
        <taxon>Betaproteobacteria</taxon>
        <taxon>Burkholderiales</taxon>
        <taxon>Oxalobacteraceae</taxon>
        <taxon>Telluria group</taxon>
        <taxon>Duganella</taxon>
    </lineage>
</organism>
<dbReference type="RefSeq" id="WP_166106257.1">
    <property type="nucleotide sequence ID" value="NZ_JAADJT010000009.1"/>
</dbReference>
<reference evidence="5" key="2">
    <citation type="submission" date="2023-07" db="EMBL/GenBank/DDBJ databases">
        <title>Duganella aceri sp. nov., isolated from tree sap.</title>
        <authorList>
            <person name="Kim I.S."/>
        </authorList>
    </citation>
    <scope>NUCLEOTIDE SEQUENCE [LARGE SCALE GENOMIC DNA]</scope>
    <source>
        <strain evidence="5">SAP-35</strain>
    </source>
</reference>
<protein>
    <submittedName>
        <fullName evidence="4">DUF4214 domain-containing protein</fullName>
    </submittedName>
</protein>
<name>A0ABX0FPJ5_9BURK</name>